<evidence type="ECO:0000256" key="4">
    <source>
        <dbReference type="SAM" id="Coils"/>
    </source>
</evidence>
<dbReference type="Proteomes" id="UP000187209">
    <property type="component" value="Unassembled WGS sequence"/>
</dbReference>
<evidence type="ECO:0000259" key="6">
    <source>
        <dbReference type="PROSITE" id="PS51460"/>
    </source>
</evidence>
<keyword evidence="8" id="KW-1185">Reference proteome</keyword>
<proteinExistence type="predicted"/>
<reference evidence="7 8" key="1">
    <citation type="submission" date="2016-11" db="EMBL/GenBank/DDBJ databases">
        <title>The macronuclear genome of Stentor coeruleus: a giant cell with tiny introns.</title>
        <authorList>
            <person name="Slabodnick M."/>
            <person name="Ruby J.G."/>
            <person name="Reiff S.B."/>
            <person name="Swart E.C."/>
            <person name="Gosai S."/>
            <person name="Prabakaran S."/>
            <person name="Witkowska E."/>
            <person name="Larue G.E."/>
            <person name="Fisher S."/>
            <person name="Freeman R.M."/>
            <person name="Gunawardena J."/>
            <person name="Chu W."/>
            <person name="Stover N.A."/>
            <person name="Gregory B.D."/>
            <person name="Nowacki M."/>
            <person name="Derisi J."/>
            <person name="Roy S.W."/>
            <person name="Marshall W.F."/>
            <person name="Sood P."/>
        </authorList>
    </citation>
    <scope>NUCLEOTIDE SEQUENCE [LARGE SCALE GENOMIC DNA]</scope>
    <source>
        <strain evidence="7">WM001</strain>
    </source>
</reference>
<feature type="compositionally biased region" description="Polar residues" evidence="5">
    <location>
        <begin position="651"/>
        <end position="666"/>
    </location>
</feature>
<dbReference type="GO" id="GO:0008017">
    <property type="term" value="F:microtubule binding"/>
    <property type="evidence" value="ECO:0007669"/>
    <property type="project" value="InterPro"/>
</dbReference>
<keyword evidence="2" id="KW-0963">Cytoplasm</keyword>
<keyword evidence="3" id="KW-0206">Cytoskeleton</keyword>
<feature type="coiled-coil region" evidence="4">
    <location>
        <begin position="310"/>
        <end position="358"/>
    </location>
</feature>
<gene>
    <name evidence="7" type="ORF">SteCoe_36867</name>
</gene>
<comment type="subcellular location">
    <subcellularLocation>
        <location evidence="1">Cytoplasm</location>
        <location evidence="1">Cytoskeleton</location>
    </subcellularLocation>
</comment>
<feature type="region of interest" description="Disordered" evidence="5">
    <location>
        <begin position="648"/>
        <end position="692"/>
    </location>
</feature>
<dbReference type="InterPro" id="IPR003108">
    <property type="entry name" value="GAR_dom"/>
</dbReference>
<protein>
    <recommendedName>
        <fullName evidence="6">GAR domain-containing protein</fullName>
    </recommendedName>
</protein>
<keyword evidence="4" id="KW-0175">Coiled coil</keyword>
<feature type="domain" description="GAR" evidence="6">
    <location>
        <begin position="540"/>
        <end position="610"/>
    </location>
</feature>
<dbReference type="PROSITE" id="PS51460">
    <property type="entry name" value="GAR"/>
    <property type="match status" value="1"/>
</dbReference>
<organism evidence="7 8">
    <name type="scientific">Stentor coeruleus</name>
    <dbReference type="NCBI Taxonomy" id="5963"/>
    <lineage>
        <taxon>Eukaryota</taxon>
        <taxon>Sar</taxon>
        <taxon>Alveolata</taxon>
        <taxon>Ciliophora</taxon>
        <taxon>Postciliodesmatophora</taxon>
        <taxon>Heterotrichea</taxon>
        <taxon>Heterotrichida</taxon>
        <taxon>Stentoridae</taxon>
        <taxon>Stentor</taxon>
    </lineage>
</organism>
<name>A0A1R2AP74_9CILI</name>
<evidence type="ECO:0000313" key="8">
    <source>
        <dbReference type="Proteomes" id="UP000187209"/>
    </source>
</evidence>
<dbReference type="GO" id="GO:0005856">
    <property type="term" value="C:cytoskeleton"/>
    <property type="evidence" value="ECO:0007669"/>
    <property type="project" value="UniProtKB-SubCell"/>
</dbReference>
<dbReference type="EMBL" id="MPUH01001750">
    <property type="protein sequence ID" value="OMJ66321.1"/>
    <property type="molecule type" value="Genomic_DNA"/>
</dbReference>
<feature type="coiled-coil region" evidence="4">
    <location>
        <begin position="399"/>
        <end position="433"/>
    </location>
</feature>
<evidence type="ECO:0000256" key="2">
    <source>
        <dbReference type="ARBA" id="ARBA00022490"/>
    </source>
</evidence>
<feature type="coiled-coil region" evidence="4">
    <location>
        <begin position="212"/>
        <end position="284"/>
    </location>
</feature>
<evidence type="ECO:0000313" key="7">
    <source>
        <dbReference type="EMBL" id="OMJ66321.1"/>
    </source>
</evidence>
<comment type="caution">
    <text evidence="7">The sequence shown here is derived from an EMBL/GenBank/DDBJ whole genome shotgun (WGS) entry which is preliminary data.</text>
</comment>
<dbReference type="AlphaFoldDB" id="A0A1R2AP74"/>
<evidence type="ECO:0000256" key="5">
    <source>
        <dbReference type="SAM" id="MobiDB-lite"/>
    </source>
</evidence>
<accession>A0A1R2AP74</accession>
<dbReference type="Gene3D" id="3.30.920.20">
    <property type="entry name" value="Gas2-like domain"/>
    <property type="match status" value="1"/>
</dbReference>
<dbReference type="OrthoDB" id="298720at2759"/>
<sequence length="692" mass="79208">MVLVQVRLVEFNFSPEELGKYCLGIYCADKNLGSGLLSAEWTCEIEDLAQIFTIELHGASLLAKSDVFFLPLLINESFCVTIHKLPESENLIFNSEKDVVLGKIQISHLGSQTTTIEILKNEQPKPHNQTEIGISKSLIDDIIGLERSGKYYESLAYGINSRIKYCESINLQSSTLSQTKEKLLNDRLKTWENMSQALEFCNKTISSQNIQIQSLTSENSKLKEHYQKELQKSETLEQTLNNKIQELDTKNLHIENMKIKDLQIQKLLQQNQELQAHLHSFQTNKVQGQEKLDQCSQSFTFAVQELEKIIQDLTYENENKHKIIQELEETNKSLISSNAQLNIELARLVCENTQFQAENRFSSQVSLEKISQAISHKNLFSEDKEQDHAVRVLNERVKIKTLTDQNAELLKKISSLNNELKEAQENFESQSEVLKLISITSQIAKTNSKLACLPSIAADAQEVALQLIKVKEISTDFESAFYQDNDSIFIRYHRLNQRVRFLHRFLEKSLKSMLDKNSEIYLLRNIALDAQMEKMYYAPVRTDPIDLCMAEFCNNRVPPLAIPLVREDTGIYLFNSRKIKVKIENNKVIVRLGGGFQGIEEFINENMQMEVDKIEERRKFGASKSIRTLVDQDMNNLGLPTFSDPLPATFSGDSSLTNSANNSFIGNPQPQRKKPPLPKEVNRAYQRKKTVN</sequence>
<evidence type="ECO:0000256" key="3">
    <source>
        <dbReference type="ARBA" id="ARBA00023212"/>
    </source>
</evidence>
<dbReference type="InterPro" id="IPR036534">
    <property type="entry name" value="GAR_dom_sf"/>
</dbReference>
<dbReference type="SUPFAM" id="SSF143575">
    <property type="entry name" value="GAS2 domain-like"/>
    <property type="match status" value="1"/>
</dbReference>
<evidence type="ECO:0000256" key="1">
    <source>
        <dbReference type="ARBA" id="ARBA00004245"/>
    </source>
</evidence>